<reference evidence="3 4" key="1">
    <citation type="journal article" date="2019" name="Nat. Med.">
        <title>A library of human gut bacterial isolates paired with longitudinal multiomics data enables mechanistic microbiome research.</title>
        <authorList>
            <person name="Poyet M."/>
            <person name="Groussin M."/>
            <person name="Gibbons S.M."/>
            <person name="Avila-Pacheco J."/>
            <person name="Jiang X."/>
            <person name="Kearney S.M."/>
            <person name="Perrotta A.R."/>
            <person name="Berdy B."/>
            <person name="Zhao S."/>
            <person name="Lieberman T.D."/>
            <person name="Swanson P.K."/>
            <person name="Smith M."/>
            <person name="Roesemann S."/>
            <person name="Alexander J.E."/>
            <person name="Rich S.A."/>
            <person name="Livny J."/>
            <person name="Vlamakis H."/>
            <person name="Clish C."/>
            <person name="Bullock K."/>
            <person name="Deik A."/>
            <person name="Scott J."/>
            <person name="Pierce K.A."/>
            <person name="Xavier R.J."/>
            <person name="Alm E.J."/>
        </authorList>
    </citation>
    <scope>NUCLEOTIDE SEQUENCE [LARGE SCALE GENOMIC DNA]</scope>
    <source>
        <strain evidence="1 3">BIOML-A4</strain>
        <strain evidence="2 4">BIOML-A5</strain>
    </source>
</reference>
<dbReference type="Proteomes" id="UP000480929">
    <property type="component" value="Unassembled WGS sequence"/>
</dbReference>
<dbReference type="EMBL" id="WKPJ01000006">
    <property type="protein sequence ID" value="MSA88898.1"/>
    <property type="molecule type" value="Genomic_DNA"/>
</dbReference>
<dbReference type="EMBL" id="WKPI01000005">
    <property type="protein sequence ID" value="MSC32445.1"/>
    <property type="molecule type" value="Genomic_DNA"/>
</dbReference>
<dbReference type="OrthoDB" id="337762at2"/>
<evidence type="ECO:0000313" key="3">
    <source>
        <dbReference type="Proteomes" id="UP000433575"/>
    </source>
</evidence>
<dbReference type="Proteomes" id="UP000433575">
    <property type="component" value="Unassembled WGS sequence"/>
</dbReference>
<sequence length="396" mass="45684">MINQTEAQKQQAGKGTRIAQGARDDLLLETLVIESGQIVVFFTLDMIIAEKEFCDYCKSKITKATGLEAKQICISCIHTHNSPLTSHGMNHHQKPDKEYWNRLADQMICAFQLARNHLQPARVFLDEYKIIGYYNNRNRPGEEYFDQCLDLTFKTESGIPLVRLLNLACHPSLIGVQNRYFTSDFFGVMRRYIQGINGTPVMIMNGEAGDVSPRLLKKGVDWNECVRYGEGIGAQLIYPNHPIELKTEEVKIKKITHSIHYHPQESDYLWDKKKELTEKLKGTDQQTKEYELISGCFLYDIEEKLSHDELRYEGDCFIYEFGGFRMVTVPCEIDSVLGKKLRNHDSTPTILQAYSNGFLYYAVNQEEYGKVFESYVTYFPRGSADSMVEKMISRYE</sequence>
<name>A0A6N7S5W3_9FIRM</name>
<comment type="caution">
    <text evidence="1">The sequence shown here is derived from an EMBL/GenBank/DDBJ whole genome shotgun (WGS) entry which is preliminary data.</text>
</comment>
<organism evidence="1 3">
    <name type="scientific">Holdemania massiliensis</name>
    <dbReference type="NCBI Taxonomy" id="1468449"/>
    <lineage>
        <taxon>Bacteria</taxon>
        <taxon>Bacillati</taxon>
        <taxon>Bacillota</taxon>
        <taxon>Erysipelotrichia</taxon>
        <taxon>Erysipelotrichales</taxon>
        <taxon>Erysipelotrichaceae</taxon>
        <taxon>Holdemania</taxon>
    </lineage>
</organism>
<dbReference type="AlphaFoldDB" id="A0A6N7S5W3"/>
<evidence type="ECO:0000313" key="2">
    <source>
        <dbReference type="EMBL" id="MSC32445.1"/>
    </source>
</evidence>
<evidence type="ECO:0000313" key="4">
    <source>
        <dbReference type="Proteomes" id="UP000480929"/>
    </source>
</evidence>
<protein>
    <recommendedName>
        <fullName evidence="5">Neutral/alkaline non-lysosomal ceramidase N-terminal domain-containing protein</fullName>
    </recommendedName>
</protein>
<gene>
    <name evidence="2" type="ORF">GKD88_04855</name>
    <name evidence="1" type="ORF">GKE08_06125</name>
</gene>
<evidence type="ECO:0000313" key="1">
    <source>
        <dbReference type="EMBL" id="MSA88898.1"/>
    </source>
</evidence>
<dbReference type="RefSeq" id="WP_154238323.1">
    <property type="nucleotide sequence ID" value="NZ_WKPI01000005.1"/>
</dbReference>
<evidence type="ECO:0008006" key="5">
    <source>
        <dbReference type="Google" id="ProtNLM"/>
    </source>
</evidence>
<keyword evidence="4" id="KW-1185">Reference proteome</keyword>
<accession>A0A6N7S5W3</accession>
<proteinExistence type="predicted"/>